<evidence type="ECO:0000259" key="8">
    <source>
        <dbReference type="Pfam" id="PF13382"/>
    </source>
</evidence>
<dbReference type="STRING" id="1442598.GCA_000522465_00928"/>
<protein>
    <recommendedName>
        <fullName evidence="2 6">Adenine deaminase</fullName>
        <shortName evidence="6">Adenase</shortName>
        <shortName evidence="6">Adenine aminase</shortName>
        <ecNumber evidence="2 6">3.5.4.2</ecNumber>
    </recommendedName>
</protein>
<reference evidence="9 12" key="2">
    <citation type="submission" date="2020-05" db="EMBL/GenBank/DDBJ databases">
        <title>Complete genome sequencing of Campylobacter and Arcobacter type strains.</title>
        <authorList>
            <person name="Miller W.G."/>
            <person name="Yee E."/>
        </authorList>
    </citation>
    <scope>NUCLEOTIDE SEQUENCE [LARGE SCALE GENOMIC DNA]</scope>
    <source>
        <strain evidence="9 12">LMG 21996</strain>
    </source>
</reference>
<dbReference type="InterPro" id="IPR006679">
    <property type="entry name" value="Adenine_deam"/>
</dbReference>
<dbReference type="RefSeq" id="WP_024775059.1">
    <property type="nucleotide sequence ID" value="NZ_CP043857.1"/>
</dbReference>
<dbReference type="NCBIfam" id="TIGR01178">
    <property type="entry name" value="ade"/>
    <property type="match status" value="1"/>
</dbReference>
<dbReference type="EMBL" id="VBUC01000002">
    <property type="protein sequence ID" value="TLT01509.1"/>
    <property type="molecule type" value="Genomic_DNA"/>
</dbReference>
<name>A0A5J6RH75_9BACT</name>
<dbReference type="KEGG" id="acib:ACBT_1365"/>
<evidence type="ECO:0000313" key="10">
    <source>
        <dbReference type="EMBL" id="TLT01509.1"/>
    </source>
</evidence>
<dbReference type="OrthoDB" id="9775607at2"/>
<proteinExistence type="inferred from homology"/>
<evidence type="ECO:0000256" key="1">
    <source>
        <dbReference type="ARBA" id="ARBA00006773"/>
    </source>
</evidence>
<evidence type="ECO:0000256" key="3">
    <source>
        <dbReference type="ARBA" id="ARBA00022801"/>
    </source>
</evidence>
<keyword evidence="11" id="KW-1185">Reference proteome</keyword>
<comment type="cofactor">
    <cofactor evidence="6">
        <name>Mn(2+)</name>
        <dbReference type="ChEBI" id="CHEBI:29035"/>
    </cofactor>
</comment>
<evidence type="ECO:0000313" key="12">
    <source>
        <dbReference type="Proteomes" id="UP000509513"/>
    </source>
</evidence>
<evidence type="ECO:0000256" key="4">
    <source>
        <dbReference type="ARBA" id="ARBA00023211"/>
    </source>
</evidence>
<reference evidence="10 11" key="1">
    <citation type="submission" date="2019-05" db="EMBL/GenBank/DDBJ databases">
        <title>Arcobacter cibarius and Arcobacter thereius providing challenges in identification an antibiotic susceptibility and Quinolone resistance.</title>
        <authorList>
            <person name="Busch A."/>
            <person name="Hanel I."/>
            <person name="Hotzel H."/>
            <person name="Tomaso H."/>
        </authorList>
    </citation>
    <scope>NUCLEOTIDE SEQUENCE [LARGE SCALE GENOMIC DNA]</scope>
    <source>
        <strain evidence="10 11">16CS0831-2</strain>
    </source>
</reference>
<evidence type="ECO:0000313" key="11">
    <source>
        <dbReference type="Proteomes" id="UP000305417"/>
    </source>
</evidence>
<dbReference type="InterPro" id="IPR006680">
    <property type="entry name" value="Amidohydro-rel"/>
</dbReference>
<evidence type="ECO:0000256" key="5">
    <source>
        <dbReference type="ARBA" id="ARBA00047720"/>
    </source>
</evidence>
<dbReference type="PANTHER" id="PTHR11113">
    <property type="entry name" value="N-ACETYLGLUCOSAMINE-6-PHOSPHATE DEACETYLASE"/>
    <property type="match status" value="1"/>
</dbReference>
<dbReference type="SUPFAM" id="SSF51338">
    <property type="entry name" value="Composite domain of metallo-dependent hydrolases"/>
    <property type="match status" value="1"/>
</dbReference>
<keyword evidence="4 6" id="KW-0464">Manganese</keyword>
<evidence type="ECO:0000256" key="2">
    <source>
        <dbReference type="ARBA" id="ARBA00012782"/>
    </source>
</evidence>
<comment type="catalytic activity">
    <reaction evidence="5 6">
        <text>adenine + H2O + H(+) = hypoxanthine + NH4(+)</text>
        <dbReference type="Rhea" id="RHEA:23688"/>
        <dbReference type="ChEBI" id="CHEBI:15377"/>
        <dbReference type="ChEBI" id="CHEBI:15378"/>
        <dbReference type="ChEBI" id="CHEBI:16708"/>
        <dbReference type="ChEBI" id="CHEBI:17368"/>
        <dbReference type="ChEBI" id="CHEBI:28938"/>
        <dbReference type="EC" id="3.5.4.2"/>
    </reaction>
</comment>
<dbReference type="HAMAP" id="MF_01518">
    <property type="entry name" value="Adenine_deamin"/>
    <property type="match status" value="1"/>
</dbReference>
<dbReference type="AlphaFoldDB" id="A0A5J6RH75"/>
<dbReference type="InterPro" id="IPR026912">
    <property type="entry name" value="Adenine_deam_C"/>
</dbReference>
<gene>
    <name evidence="9" type="primary">adeC</name>
    <name evidence="6 10" type="synonym">ade</name>
    <name evidence="9" type="ORF">ACBT_1365</name>
    <name evidence="10" type="ORF">FE247_01090</name>
</gene>
<dbReference type="EMBL" id="CP054051">
    <property type="protein sequence ID" value="QKJ27274.1"/>
    <property type="molecule type" value="Genomic_DNA"/>
</dbReference>
<evidence type="ECO:0000259" key="7">
    <source>
        <dbReference type="Pfam" id="PF01979"/>
    </source>
</evidence>
<comment type="similarity">
    <text evidence="1 6">Belongs to the metallo-dependent hydrolases superfamily. Adenine deaminase family.</text>
</comment>
<dbReference type="SUPFAM" id="SSF51556">
    <property type="entry name" value="Metallo-dependent hydrolases"/>
    <property type="match status" value="1"/>
</dbReference>
<accession>A0A5J6RH75</accession>
<sequence length="538" mass="60557">MKICSNIVDIKNRNIYPACISIEDGKISFIEKTEEKYTNYLLPGFIDAHIHIESSMLTPYEFSRLALTHGTVATVSDPHEIANVLGVEGIKFMIESSNKTPFKFYFGAPSCVPATPFETSGVILDSKSVQKLLEQNNIYYLSEMMNFPGVLFKDKEVLEKIKLAKEQNKPIDGHCPDLKDDKLLAYIQAGITTDHEAFSYEEAKEKIEKGMKILIREGSAAKNFEALSPLIKEYQNDLMFCSDDRHPDDLEKEHINSLVKRCIKKGYDLFDVLKIACINPIEHYNLDVGILRVGDSADFIEVKDLENFEVVQTVINGEILYCNSQIVLPKIEHTLLNNFHTNIKKLDDFKFKSDFKKIRVIEAIDGELITKQSTYKTTTEFFESDIENDILKIAVINRYEDKKPAISFVKGFGLKKGAIASSVAHDSHNIIVVGCSDEEILKAINCVIENKGGIVCVDKNNLNVLPLSIAGIISDKQGFEVAQKYKELNDFAKIKLGSSLNSPFMTLSFMALLVIPEIKLSDKGLFDSNNFNFISSFC</sequence>
<dbReference type="PANTHER" id="PTHR11113:SF2">
    <property type="entry name" value="ADENINE DEAMINASE"/>
    <property type="match status" value="1"/>
</dbReference>
<evidence type="ECO:0000313" key="9">
    <source>
        <dbReference type="EMBL" id="QKJ27274.1"/>
    </source>
</evidence>
<dbReference type="Gene3D" id="3.20.20.140">
    <property type="entry name" value="Metal-dependent hydrolases"/>
    <property type="match status" value="1"/>
</dbReference>
<dbReference type="EC" id="3.5.4.2" evidence="2 6"/>
<dbReference type="InterPro" id="IPR011059">
    <property type="entry name" value="Metal-dep_hydrolase_composite"/>
</dbReference>
<organism evidence="9 12">
    <name type="scientific">Aliarcobacter cibarius</name>
    <dbReference type="NCBI Taxonomy" id="255507"/>
    <lineage>
        <taxon>Bacteria</taxon>
        <taxon>Pseudomonadati</taxon>
        <taxon>Campylobacterota</taxon>
        <taxon>Epsilonproteobacteria</taxon>
        <taxon>Campylobacterales</taxon>
        <taxon>Arcobacteraceae</taxon>
        <taxon>Aliarcobacter</taxon>
    </lineage>
</organism>
<feature type="domain" description="Adenine deaminase C-terminal" evidence="8">
    <location>
        <begin position="369"/>
        <end position="531"/>
    </location>
</feature>
<dbReference type="InterPro" id="IPR032466">
    <property type="entry name" value="Metal_Hydrolase"/>
</dbReference>
<feature type="domain" description="Amidohydrolase-related" evidence="7">
    <location>
        <begin position="40"/>
        <end position="319"/>
    </location>
</feature>
<dbReference type="Pfam" id="PF13382">
    <property type="entry name" value="Adenine_deam_C"/>
    <property type="match status" value="1"/>
</dbReference>
<dbReference type="GO" id="GO:0000034">
    <property type="term" value="F:adenine deaminase activity"/>
    <property type="evidence" value="ECO:0007669"/>
    <property type="project" value="UniProtKB-UniRule"/>
</dbReference>
<dbReference type="CDD" id="cd01295">
    <property type="entry name" value="AdeC"/>
    <property type="match status" value="1"/>
</dbReference>
<evidence type="ECO:0000256" key="6">
    <source>
        <dbReference type="HAMAP-Rule" id="MF_01518"/>
    </source>
</evidence>
<dbReference type="GO" id="GO:0006146">
    <property type="term" value="P:adenine catabolic process"/>
    <property type="evidence" value="ECO:0007669"/>
    <property type="project" value="InterPro"/>
</dbReference>
<dbReference type="Proteomes" id="UP000305417">
    <property type="component" value="Unassembled WGS sequence"/>
</dbReference>
<dbReference type="Pfam" id="PF01979">
    <property type="entry name" value="Amidohydro_1"/>
    <property type="match status" value="1"/>
</dbReference>
<keyword evidence="3 6" id="KW-0378">Hydrolase</keyword>
<dbReference type="Proteomes" id="UP000509513">
    <property type="component" value="Chromosome"/>
</dbReference>